<dbReference type="SUPFAM" id="SSF51197">
    <property type="entry name" value="Clavaminate synthase-like"/>
    <property type="match status" value="1"/>
</dbReference>
<dbReference type="InterPro" id="IPR008775">
    <property type="entry name" value="Phytyl_CoA_dOase-like"/>
</dbReference>
<evidence type="ECO:0000313" key="1">
    <source>
        <dbReference type="EMBL" id="AAV97874.1"/>
    </source>
</evidence>
<dbReference type="EMBL" id="AY688304">
    <property type="protein sequence ID" value="AAV97874.1"/>
    <property type="molecule type" value="Genomic_DNA"/>
</dbReference>
<proteinExistence type="predicted"/>
<sequence>MYNIFKDKYFKEYYSNGFVETDTVLSHDLVDEIRAHYQAKAEGHNDFPKFFVNNEHQIYLEGEESGRAFSKLPKSVAHQKIRELYDTSYSKAVYCEQVFMERVMTELLEKDFLRFFKTPYLIVSYDIYLTNDCNRPGAGIHTDPPNFHHFYETENDVTIYIPLVDLNDKNGGRISVLPESKLKLSGNVLLKMMEEAFGGEQQWLDENGYIDPDKIDDKALSDFIKSRPYQRLIEHQRNVISMARQYYTDEFTYINESKGRVLLWNNKNFHAAEAWKEKSFNREVYIIRCMPIYNTKIKLKNKLHGKLFNNLLVHVKTGTLEKFDREVDVSQIPEMDKVAI</sequence>
<reference evidence="1" key="1">
    <citation type="journal article" date="2004" name="Proc. Natl. Acad. Sci. U.S.A.">
        <title>Antitumor polyketide biosynthesis by an uncultivated bacterial symbiont of the marine sponge Theonella swinhoei.</title>
        <authorList>
            <person name="Piel J."/>
            <person name="Hui D."/>
            <person name="Wen G."/>
            <person name="Butzke D."/>
            <person name="Platzer M."/>
            <person name="Fusetani N."/>
            <person name="Matsunaga S."/>
        </authorList>
    </citation>
    <scope>NUCLEOTIDE SEQUENCE</scope>
</reference>
<gene>
    <name evidence="1" type="primary">onnF</name>
</gene>
<dbReference type="AlphaFoldDB" id="Q5MP03"/>
<dbReference type="Gene3D" id="2.60.120.620">
    <property type="entry name" value="q2cbj1_9rhob like domain"/>
    <property type="match status" value="1"/>
</dbReference>
<accession>Q5MP03</accession>
<protein>
    <submittedName>
        <fullName evidence="1">OnnF</fullName>
    </submittedName>
</protein>
<dbReference type="Pfam" id="PF05721">
    <property type="entry name" value="PhyH"/>
    <property type="match status" value="1"/>
</dbReference>
<name>Q5MP03_UNCXX</name>
<dbReference type="GO" id="GO:0016706">
    <property type="term" value="F:2-oxoglutarate-dependent dioxygenase activity"/>
    <property type="evidence" value="ECO:0007669"/>
    <property type="project" value="UniProtKB-ARBA"/>
</dbReference>
<organism evidence="1">
    <name type="scientific">symbiont bacterium of Theonella swinhoei</name>
    <dbReference type="NCBI Taxonomy" id="247504"/>
    <lineage>
        <taxon>Bacteria</taxon>
    </lineage>
</organism>